<dbReference type="EMBL" id="CP021983">
    <property type="protein sequence ID" value="ASC71017.1"/>
    <property type="molecule type" value="Genomic_DNA"/>
</dbReference>
<evidence type="ECO:0000256" key="1">
    <source>
        <dbReference type="SAM" id="MobiDB-lite"/>
    </source>
</evidence>
<dbReference type="Proteomes" id="UP000191901">
    <property type="component" value="Chromosome"/>
</dbReference>
<dbReference type="AlphaFoldDB" id="A0A1Z3HLP4"/>
<feature type="compositionally biased region" description="Basic and acidic residues" evidence="1">
    <location>
        <begin position="13"/>
        <end position="23"/>
    </location>
</feature>
<evidence type="ECO:0000313" key="2">
    <source>
        <dbReference type="EMBL" id="ASC71017.1"/>
    </source>
</evidence>
<sequence length="51" mass="5700">MMRWSIESQPRGIDPKTAAKDDGADQLATDSLRNLVAVEHIDFSMNSHQLC</sequence>
<evidence type="ECO:0000313" key="3">
    <source>
        <dbReference type="Proteomes" id="UP000191901"/>
    </source>
</evidence>
<proteinExistence type="predicted"/>
<dbReference type="KEGG" id="hhg:XM38_019660"/>
<accession>A0A1Z3HLP4</accession>
<reference evidence="2 3" key="1">
    <citation type="journal article" date="2016" name="Biochim. Biophys. Acta">
        <title>Characterization of red-shifted phycobilisomes isolated from the chlorophyll f-containing cyanobacterium Halomicronema hongdechloris.</title>
        <authorList>
            <person name="Li Y."/>
            <person name="Lin Y."/>
            <person name="Garvey C.J."/>
            <person name="Birch D."/>
            <person name="Corkery R.W."/>
            <person name="Loughlin P.C."/>
            <person name="Scheer H."/>
            <person name="Willows R.D."/>
            <person name="Chen M."/>
        </authorList>
    </citation>
    <scope>NUCLEOTIDE SEQUENCE [LARGE SCALE GENOMIC DNA]</scope>
    <source>
        <strain evidence="2 3">C2206</strain>
    </source>
</reference>
<protein>
    <submittedName>
        <fullName evidence="2">Uncharacterized protein</fullName>
    </submittedName>
</protein>
<name>A0A1Z3HLP4_9CYAN</name>
<keyword evidence="3" id="KW-1185">Reference proteome</keyword>
<organism evidence="2 3">
    <name type="scientific">Halomicronema hongdechloris C2206</name>
    <dbReference type="NCBI Taxonomy" id="1641165"/>
    <lineage>
        <taxon>Bacteria</taxon>
        <taxon>Bacillati</taxon>
        <taxon>Cyanobacteriota</taxon>
        <taxon>Cyanophyceae</taxon>
        <taxon>Nodosilineales</taxon>
        <taxon>Nodosilineaceae</taxon>
        <taxon>Halomicronema</taxon>
    </lineage>
</organism>
<feature type="region of interest" description="Disordered" evidence="1">
    <location>
        <begin position="1"/>
        <end position="24"/>
    </location>
</feature>
<gene>
    <name evidence="2" type="ORF">XM38_019660</name>
</gene>